<dbReference type="NCBIfam" id="TIGR00231">
    <property type="entry name" value="small_GTP"/>
    <property type="match status" value="1"/>
</dbReference>
<dbReference type="SUPFAM" id="SSF50447">
    <property type="entry name" value="Translation proteins"/>
    <property type="match status" value="1"/>
</dbReference>
<dbReference type="Gene3D" id="3.30.230.10">
    <property type="match status" value="1"/>
</dbReference>
<comment type="similarity">
    <text evidence="1">Belongs to the TRAFAC class translation factor GTPase superfamily. Classic translation factor GTPase family. EF-G/EF-2 subfamily.</text>
</comment>
<dbReference type="Pfam" id="PF00679">
    <property type="entry name" value="EFG_C"/>
    <property type="match status" value="1"/>
</dbReference>
<dbReference type="InterPro" id="IPR000795">
    <property type="entry name" value="T_Tr_GTP-bd_dom"/>
</dbReference>
<name>A0A5C1AIE7_9BACT</name>
<evidence type="ECO:0000259" key="8">
    <source>
        <dbReference type="PROSITE" id="PS51722"/>
    </source>
</evidence>
<evidence type="ECO:0000256" key="2">
    <source>
        <dbReference type="ARBA" id="ARBA00022741"/>
    </source>
</evidence>
<dbReference type="FunFam" id="3.30.70.240:FF:000001">
    <property type="entry name" value="Elongation factor G"/>
    <property type="match status" value="1"/>
</dbReference>
<dbReference type="SUPFAM" id="SSF54211">
    <property type="entry name" value="Ribosomal protein S5 domain 2-like"/>
    <property type="match status" value="1"/>
</dbReference>
<dbReference type="AlphaFoldDB" id="A0A5C1AIE7"/>
<dbReference type="PROSITE" id="PS00301">
    <property type="entry name" value="G_TR_1"/>
    <property type="match status" value="1"/>
</dbReference>
<proteinExistence type="inferred from homology"/>
<dbReference type="InterPro" id="IPR009000">
    <property type="entry name" value="Transl_B-barrel_sf"/>
</dbReference>
<organism evidence="9 10">
    <name type="scientific">Limnoglobus roseus</name>
    <dbReference type="NCBI Taxonomy" id="2598579"/>
    <lineage>
        <taxon>Bacteria</taxon>
        <taxon>Pseudomonadati</taxon>
        <taxon>Planctomycetota</taxon>
        <taxon>Planctomycetia</taxon>
        <taxon>Gemmatales</taxon>
        <taxon>Gemmataceae</taxon>
        <taxon>Limnoglobus</taxon>
    </lineage>
</organism>
<dbReference type="PANTHER" id="PTHR43261:SF1">
    <property type="entry name" value="RIBOSOME-RELEASING FACTOR 2, MITOCHONDRIAL"/>
    <property type="match status" value="1"/>
</dbReference>
<dbReference type="NCBIfam" id="TIGR00484">
    <property type="entry name" value="EF-G"/>
    <property type="match status" value="1"/>
</dbReference>
<dbReference type="InterPro" id="IPR020568">
    <property type="entry name" value="Ribosomal_Su5_D2-typ_SF"/>
</dbReference>
<keyword evidence="4" id="KW-0648">Protein biosynthesis</keyword>
<dbReference type="InterPro" id="IPR053905">
    <property type="entry name" value="EF-G-like_DII"/>
</dbReference>
<dbReference type="RefSeq" id="WP_149112574.1">
    <property type="nucleotide sequence ID" value="NZ_CP042425.1"/>
</dbReference>
<dbReference type="Pfam" id="PF00009">
    <property type="entry name" value="GTP_EFTU"/>
    <property type="match status" value="1"/>
</dbReference>
<accession>A0A5C1AIE7</accession>
<dbReference type="OrthoDB" id="9804431at2"/>
<comment type="function">
    <text evidence="6">Catalyzes the GTP-dependent ribosomal translocation step during translation elongation. During this step, the ribosome changes from the pre-translocational (PRE) to the post-translocational (POST) state as the newly formed A-site-bound peptidyl-tRNA and P-site-bound deacylated tRNA move to the P and E sites, respectively. Catalyzes the coordinated movement of the two tRNA molecules, the mRNA and conformational changes in the ribosome.</text>
</comment>
<dbReference type="InterPro" id="IPR009022">
    <property type="entry name" value="EFG_III"/>
</dbReference>
<dbReference type="InterPro" id="IPR041095">
    <property type="entry name" value="EFG_II"/>
</dbReference>
<dbReference type="InterPro" id="IPR005225">
    <property type="entry name" value="Small_GTP-bd"/>
</dbReference>
<dbReference type="SMART" id="SM00889">
    <property type="entry name" value="EFG_IV"/>
    <property type="match status" value="1"/>
</dbReference>
<evidence type="ECO:0000256" key="4">
    <source>
        <dbReference type="ARBA" id="ARBA00022917"/>
    </source>
</evidence>
<dbReference type="CDD" id="cd01886">
    <property type="entry name" value="EF-G"/>
    <property type="match status" value="1"/>
</dbReference>
<dbReference type="Gene3D" id="3.30.70.240">
    <property type="match status" value="1"/>
</dbReference>
<keyword evidence="5" id="KW-0342">GTP-binding</keyword>
<sequence length="721" mass="79752">MTMLDKVRNIGIMAHVDAGKTTTTERILYYSGTKHKVGDVDDGDTTTDFDPLERQKGITINSAAVSIDWQDHAGNDIAINIIDTPGHVDFTAEVERSLRVLDGAVGVFCAKGGVEVQSETVWRQATKYKVPRLAYVNKLDRMGADFWACVEQMKTKLHANPVVVTIPAGQDEALEGIIDLIRMKLVTRDLTDKTHRKFNTTDIPEKYLAEAQKRREQMLDGVSAASDEIMELVLEGKDVSIDMILKALRKGTLDNTFTPVHCGSSKMFHGVQQLLDLVVDCLPNPTERPPIQAIHPKTKEVVVRTPDASQPLSALAFKTVAESNGDLVYIRVYSGELKPGENYVNTTTGKKERIARFYRMMGDKRISLEKAGPGDIVAAMGLADTFTGNTLSDPDSPVALEAIQFPKPVIAQSLAFAKTLDAGKVGEALNRLVRDDPTLKTHTDEETKETILSGMGELHLEISIEKLKRAVGIRQEDTESVRLGRPRVAYRQCFARSVDFEYKFQKQTGGRGKFAVISVKYSPLTPEQVAEKIKEIEELNDPKVKPDPNNVYFVNSITQGAIDKQYIPSVEEGLREASKKGYKFPFPFVDLEFDLHFGKMHDVDSSQDAFYLCALESFREAETKAGIQLLEPIMKVVVVSPKDYQGQISGNIASKRGIIEETSEDKGVAQVMAKIPLANLFGYTSDLRSATKGQASFSMEFSHYAPVSVDLADLPPTVVKK</sequence>
<dbReference type="PRINTS" id="PR00315">
    <property type="entry name" value="ELONGATNFCT"/>
</dbReference>
<dbReference type="SMART" id="SM00838">
    <property type="entry name" value="EFG_C"/>
    <property type="match status" value="1"/>
</dbReference>
<keyword evidence="2" id="KW-0547">Nucleotide-binding</keyword>
<dbReference type="Gene3D" id="3.30.70.870">
    <property type="entry name" value="Elongation Factor G (Translational Gtpase), domain 3"/>
    <property type="match status" value="1"/>
</dbReference>
<dbReference type="CDD" id="cd03713">
    <property type="entry name" value="EFG_mtEFG_C"/>
    <property type="match status" value="1"/>
</dbReference>
<dbReference type="PROSITE" id="PS51722">
    <property type="entry name" value="G_TR_2"/>
    <property type="match status" value="1"/>
</dbReference>
<dbReference type="GO" id="GO:0003924">
    <property type="term" value="F:GTPase activity"/>
    <property type="evidence" value="ECO:0007669"/>
    <property type="project" value="InterPro"/>
</dbReference>
<dbReference type="SUPFAM" id="SSF54980">
    <property type="entry name" value="EF-G C-terminal domain-like"/>
    <property type="match status" value="2"/>
</dbReference>
<evidence type="ECO:0000256" key="5">
    <source>
        <dbReference type="ARBA" id="ARBA00023134"/>
    </source>
</evidence>
<dbReference type="FunFam" id="3.40.50.300:FF:000029">
    <property type="entry name" value="Elongation factor G"/>
    <property type="match status" value="1"/>
</dbReference>
<dbReference type="InterPro" id="IPR027417">
    <property type="entry name" value="P-loop_NTPase"/>
</dbReference>
<dbReference type="InterPro" id="IPR031157">
    <property type="entry name" value="G_TR_CS"/>
</dbReference>
<dbReference type="PANTHER" id="PTHR43261">
    <property type="entry name" value="TRANSLATION ELONGATION FACTOR G-RELATED"/>
    <property type="match status" value="1"/>
</dbReference>
<dbReference type="Pfam" id="PF22042">
    <property type="entry name" value="EF-G_D2"/>
    <property type="match status" value="1"/>
</dbReference>
<keyword evidence="10" id="KW-1185">Reference proteome</keyword>
<dbReference type="EMBL" id="CP042425">
    <property type="protein sequence ID" value="QEL18033.1"/>
    <property type="molecule type" value="Genomic_DNA"/>
</dbReference>
<protein>
    <recommendedName>
        <fullName evidence="7">Elongation factor G</fullName>
    </recommendedName>
</protein>
<dbReference type="GO" id="GO:0005525">
    <property type="term" value="F:GTP binding"/>
    <property type="evidence" value="ECO:0007669"/>
    <property type="project" value="UniProtKB-UniRule"/>
</dbReference>
<keyword evidence="3 9" id="KW-0251">Elongation factor</keyword>
<dbReference type="CDD" id="cd16262">
    <property type="entry name" value="EFG_III"/>
    <property type="match status" value="1"/>
</dbReference>
<evidence type="ECO:0000313" key="10">
    <source>
        <dbReference type="Proteomes" id="UP000324974"/>
    </source>
</evidence>
<dbReference type="Proteomes" id="UP000324974">
    <property type="component" value="Chromosome"/>
</dbReference>
<evidence type="ECO:0000313" key="9">
    <source>
        <dbReference type="EMBL" id="QEL18033.1"/>
    </source>
</evidence>
<dbReference type="InterPro" id="IPR035647">
    <property type="entry name" value="EFG_III/V"/>
</dbReference>
<dbReference type="InterPro" id="IPR035649">
    <property type="entry name" value="EFG_V"/>
</dbReference>
<dbReference type="SUPFAM" id="SSF52540">
    <property type="entry name" value="P-loop containing nucleoside triphosphate hydrolases"/>
    <property type="match status" value="1"/>
</dbReference>
<evidence type="ECO:0000256" key="7">
    <source>
        <dbReference type="NCBIfam" id="TIGR00484"/>
    </source>
</evidence>
<dbReference type="Pfam" id="PF03764">
    <property type="entry name" value="EFG_IV"/>
    <property type="match status" value="2"/>
</dbReference>
<dbReference type="InterPro" id="IPR005517">
    <property type="entry name" value="Transl_elong_EFG/EF2_IV"/>
</dbReference>
<feature type="domain" description="Tr-type G" evidence="8">
    <location>
        <begin position="5"/>
        <end position="286"/>
    </location>
</feature>
<evidence type="ECO:0000256" key="3">
    <source>
        <dbReference type="ARBA" id="ARBA00022768"/>
    </source>
</evidence>
<evidence type="ECO:0000256" key="6">
    <source>
        <dbReference type="ARBA" id="ARBA00024731"/>
    </source>
</evidence>
<dbReference type="Gene3D" id="3.40.50.300">
    <property type="entry name" value="P-loop containing nucleotide triphosphate hydrolases"/>
    <property type="match status" value="1"/>
</dbReference>
<gene>
    <name evidence="9" type="ORF">PX52LOC_05047</name>
</gene>
<dbReference type="InterPro" id="IPR000640">
    <property type="entry name" value="EFG_V-like"/>
</dbReference>
<reference evidence="10" key="1">
    <citation type="submission" date="2019-08" db="EMBL/GenBank/DDBJ databases">
        <title>Limnoglobus roseus gen. nov., sp. nov., a novel freshwater planctomycete with a giant genome from the family Gemmataceae.</title>
        <authorList>
            <person name="Kulichevskaya I.S."/>
            <person name="Naumoff D.G."/>
            <person name="Miroshnikov K."/>
            <person name="Ivanova A."/>
            <person name="Philippov D.A."/>
            <person name="Hakobyan A."/>
            <person name="Rijpstra I.C."/>
            <person name="Sinninghe Damste J.S."/>
            <person name="Liesack W."/>
            <person name="Dedysh S.N."/>
        </authorList>
    </citation>
    <scope>NUCLEOTIDE SEQUENCE [LARGE SCALE GENOMIC DNA]</scope>
    <source>
        <strain evidence="10">PX52</strain>
    </source>
</reference>
<dbReference type="GO" id="GO:0032790">
    <property type="term" value="P:ribosome disassembly"/>
    <property type="evidence" value="ECO:0007669"/>
    <property type="project" value="TreeGrafter"/>
</dbReference>
<dbReference type="KEGG" id="lrs:PX52LOC_05047"/>
<dbReference type="NCBIfam" id="NF009381">
    <property type="entry name" value="PRK12740.1-5"/>
    <property type="match status" value="1"/>
</dbReference>
<dbReference type="InterPro" id="IPR014721">
    <property type="entry name" value="Ribsml_uS5_D2-typ_fold_subgr"/>
</dbReference>
<dbReference type="InterPro" id="IPR004540">
    <property type="entry name" value="Transl_elong_EFG/EF2"/>
</dbReference>
<dbReference type="Gene3D" id="2.40.30.10">
    <property type="entry name" value="Translation factors"/>
    <property type="match status" value="1"/>
</dbReference>
<evidence type="ECO:0000256" key="1">
    <source>
        <dbReference type="ARBA" id="ARBA00005870"/>
    </source>
</evidence>
<dbReference type="GO" id="GO:0003746">
    <property type="term" value="F:translation elongation factor activity"/>
    <property type="evidence" value="ECO:0007669"/>
    <property type="project" value="UniProtKB-UniRule"/>
</dbReference>
<dbReference type="Pfam" id="PF14492">
    <property type="entry name" value="EFG_III"/>
    <property type="match status" value="1"/>
</dbReference>
<dbReference type="CDD" id="cd04088">
    <property type="entry name" value="EFG_mtEFG_II"/>
    <property type="match status" value="1"/>
</dbReference>